<reference evidence="1" key="1">
    <citation type="journal article" date="2019" name="Sci. Rep.">
        <title>Draft genome of Tanacetum cinerariifolium, the natural source of mosquito coil.</title>
        <authorList>
            <person name="Yamashiro T."/>
            <person name="Shiraishi A."/>
            <person name="Satake H."/>
            <person name="Nakayama K."/>
        </authorList>
    </citation>
    <scope>NUCLEOTIDE SEQUENCE</scope>
</reference>
<name>A0A6L2KYW2_TANCI</name>
<gene>
    <name evidence="1" type="ORF">Tci_025948</name>
</gene>
<organism evidence="1">
    <name type="scientific">Tanacetum cinerariifolium</name>
    <name type="common">Dalmatian daisy</name>
    <name type="synonym">Chrysanthemum cinerariifolium</name>
    <dbReference type="NCBI Taxonomy" id="118510"/>
    <lineage>
        <taxon>Eukaryota</taxon>
        <taxon>Viridiplantae</taxon>
        <taxon>Streptophyta</taxon>
        <taxon>Embryophyta</taxon>
        <taxon>Tracheophyta</taxon>
        <taxon>Spermatophyta</taxon>
        <taxon>Magnoliopsida</taxon>
        <taxon>eudicotyledons</taxon>
        <taxon>Gunneridae</taxon>
        <taxon>Pentapetalae</taxon>
        <taxon>asterids</taxon>
        <taxon>campanulids</taxon>
        <taxon>Asterales</taxon>
        <taxon>Asteraceae</taxon>
        <taxon>Asteroideae</taxon>
        <taxon>Anthemideae</taxon>
        <taxon>Anthemidinae</taxon>
        <taxon>Tanacetum</taxon>
    </lineage>
</organism>
<sequence>MDVKTTFLNGILKEEVYVGQPLDYGHIKWIEDLVPRAMWIQQPIDYNRYALWGVSHWGRKRQQFYGYAVNQESALDVYSKRRIIAVTELKIVEWHDYKHLDWISVRRDDDQIYKFKEGDFKRLLLQDIEDMLLLLVQGKLSNLTVEERFDFNKRLNLTKPDTYRTDLRRREAYTAYSNPRGFIYQNKDKKNILMRIDELYKFSDETLNDVRKALDDRLKGIRMQYLPTTIWRRGDKDRAAAMIQAIEKMLKTMRILKSLEKYVGGRLLLKFQVAQKKVKIAFENDDSSLRVELIPSKIKYANKVVLSFHNEFLVFPILSRKENDGLLQDQVFKNKEEVVIKNADEDVTLKEVVAKVSKDAKDDKEEPAKLKEVIKVVTTAKLMSEVVTVAATTITATPSVARRRKGIVIRDPEETATPSVIVHFEPKSKDKGKGILVKEPKPLKKQVQIEQDEAYVSELEAELNANINWNEVIEQHFNSIVAFLEKGAKELEEGVSKAIKRKSESSKEKAAKKQKLNEEATLLALKVTVVDYQIRTENNKPYYKIITADGTHQLFLSLISLLTNFDREDLEMLWKIVQERFASSEPKNFLDDFLVNTLKSMFEKPNVEAHIWKNQRGIYG</sequence>
<protein>
    <recommendedName>
        <fullName evidence="2">Reverse transcriptase Ty1/copia-type domain-containing protein</fullName>
    </recommendedName>
</protein>
<evidence type="ECO:0008006" key="2">
    <source>
        <dbReference type="Google" id="ProtNLM"/>
    </source>
</evidence>
<comment type="caution">
    <text evidence="1">The sequence shown here is derived from an EMBL/GenBank/DDBJ whole genome shotgun (WGS) entry which is preliminary data.</text>
</comment>
<dbReference type="EMBL" id="BKCJ010003256">
    <property type="protein sequence ID" value="GEU53970.1"/>
    <property type="molecule type" value="Genomic_DNA"/>
</dbReference>
<proteinExistence type="predicted"/>
<dbReference type="AlphaFoldDB" id="A0A6L2KYW2"/>
<evidence type="ECO:0000313" key="1">
    <source>
        <dbReference type="EMBL" id="GEU53970.1"/>
    </source>
</evidence>
<accession>A0A6L2KYW2</accession>